<organism evidence="1 2">
    <name type="scientific">Wenyingzhuangia heitensis</name>
    <dbReference type="NCBI Taxonomy" id="1487859"/>
    <lineage>
        <taxon>Bacteria</taxon>
        <taxon>Pseudomonadati</taxon>
        <taxon>Bacteroidota</taxon>
        <taxon>Flavobacteriia</taxon>
        <taxon>Flavobacteriales</taxon>
        <taxon>Flavobacteriaceae</taxon>
        <taxon>Wenyingzhuangia</taxon>
    </lineage>
</organism>
<gene>
    <name evidence="1" type="ORF">FHR24_002861</name>
</gene>
<dbReference type="EMBL" id="JAASQL010000006">
    <property type="protein sequence ID" value="NIJ46374.1"/>
    <property type="molecule type" value="Genomic_DNA"/>
</dbReference>
<protein>
    <recommendedName>
        <fullName evidence="3">DUF721 domain-containing protein</fullName>
    </recommendedName>
</protein>
<evidence type="ECO:0000313" key="2">
    <source>
        <dbReference type="Proteomes" id="UP000745859"/>
    </source>
</evidence>
<comment type="caution">
    <text evidence="1">The sequence shown here is derived from an EMBL/GenBank/DDBJ whole genome shotgun (WGS) entry which is preliminary data.</text>
</comment>
<accession>A0ABX0UDF8</accession>
<evidence type="ECO:0000313" key="1">
    <source>
        <dbReference type="EMBL" id="NIJ46374.1"/>
    </source>
</evidence>
<sequence>MRTLENIYQNTLGTSYKLYHQQNKPSIALEINQISFLINNQELKAFVNSTESIINYHSQCTCPPDLENKMVIYQAKQTEIRMILSYNQLIQLKDLLKGTHFKLSMDSILHKYKIN</sequence>
<evidence type="ECO:0008006" key="3">
    <source>
        <dbReference type="Google" id="ProtNLM"/>
    </source>
</evidence>
<keyword evidence="2" id="KW-1185">Reference proteome</keyword>
<name>A0ABX0UDF8_9FLAO</name>
<dbReference type="Proteomes" id="UP000745859">
    <property type="component" value="Unassembled WGS sequence"/>
</dbReference>
<proteinExistence type="predicted"/>
<dbReference type="RefSeq" id="WP_167190374.1">
    <property type="nucleotide sequence ID" value="NZ_JAASQL010000006.1"/>
</dbReference>
<reference evidence="1 2" key="1">
    <citation type="submission" date="2020-03" db="EMBL/GenBank/DDBJ databases">
        <title>Genomic Encyclopedia of Type Strains, Phase IV (KMG-IV): sequencing the most valuable type-strain genomes for metagenomic binning, comparative biology and taxonomic classification.</title>
        <authorList>
            <person name="Goeker M."/>
        </authorList>
    </citation>
    <scope>NUCLEOTIDE SEQUENCE [LARGE SCALE GENOMIC DNA]</scope>
    <source>
        <strain evidence="1 2">DSM 101599</strain>
    </source>
</reference>